<dbReference type="Proteomes" id="UP000053660">
    <property type="component" value="Unassembled WGS sequence"/>
</dbReference>
<name>A0A0B1T086_OESDE</name>
<feature type="region of interest" description="Disordered" evidence="1">
    <location>
        <begin position="171"/>
        <end position="191"/>
    </location>
</feature>
<dbReference type="EMBL" id="KN552834">
    <property type="protein sequence ID" value="KHJ90624.1"/>
    <property type="molecule type" value="Genomic_DNA"/>
</dbReference>
<evidence type="ECO:0000256" key="1">
    <source>
        <dbReference type="SAM" id="MobiDB-lite"/>
    </source>
</evidence>
<protein>
    <submittedName>
        <fullName evidence="2">Uncharacterized protein</fullName>
    </submittedName>
</protein>
<dbReference type="AlphaFoldDB" id="A0A0B1T086"/>
<feature type="region of interest" description="Disordered" evidence="1">
    <location>
        <begin position="258"/>
        <end position="280"/>
    </location>
</feature>
<dbReference type="OrthoDB" id="1507364at2759"/>
<keyword evidence="3" id="KW-1185">Reference proteome</keyword>
<sequence length="385" mass="42460">MSGHASTVDDPEKHFLGNLLEEDTSHSSPPLNGGSSSSLGTIPPVSVISGVGPISTNSLLRSYWPEPPPPYSPPIQARSALQIDITRKFHADTFRLRSKPLGIAGHQTFIAQPQIHHHHHNLHHHTHTHNVVENHHHYPVTTVTLPSQNYTINSVPGQPPNFSSIVQNNEEGNAQREPAKKCVTTKNDTREQAVQAATIPVTKKPPLSYRDVAARNDQISGSDGSPLTQPELSESTSLPIVTQHASVEAPTKYEVLQKLASKPSKKASNGEDVTSKREREPVRAAMITERSRSSSLFPGIFFLFTVYRDAANVALHFEGNNESAVIDVAARAKRANESVDKKKQTSGTVNNSNQPQVRRRALRKRNEAWWMDKTGVFLLIFVNRS</sequence>
<organism evidence="2 3">
    <name type="scientific">Oesophagostomum dentatum</name>
    <name type="common">Nodular worm</name>
    <dbReference type="NCBI Taxonomy" id="61180"/>
    <lineage>
        <taxon>Eukaryota</taxon>
        <taxon>Metazoa</taxon>
        <taxon>Ecdysozoa</taxon>
        <taxon>Nematoda</taxon>
        <taxon>Chromadorea</taxon>
        <taxon>Rhabditida</taxon>
        <taxon>Rhabditina</taxon>
        <taxon>Rhabditomorpha</taxon>
        <taxon>Strongyloidea</taxon>
        <taxon>Strongylidae</taxon>
        <taxon>Oesophagostomum</taxon>
    </lineage>
</organism>
<evidence type="ECO:0000313" key="2">
    <source>
        <dbReference type="EMBL" id="KHJ90624.1"/>
    </source>
</evidence>
<accession>A0A0B1T086</accession>
<evidence type="ECO:0000313" key="3">
    <source>
        <dbReference type="Proteomes" id="UP000053660"/>
    </source>
</evidence>
<feature type="compositionally biased region" description="Polar residues" evidence="1">
    <location>
        <begin position="345"/>
        <end position="356"/>
    </location>
</feature>
<proteinExistence type="predicted"/>
<gene>
    <name evidence="2" type="ORF">OESDEN_09528</name>
</gene>
<feature type="region of interest" description="Disordered" evidence="1">
    <location>
        <begin position="336"/>
        <end position="360"/>
    </location>
</feature>
<reference evidence="2 3" key="1">
    <citation type="submission" date="2014-03" db="EMBL/GenBank/DDBJ databases">
        <title>Draft genome of the hookworm Oesophagostomum dentatum.</title>
        <authorList>
            <person name="Mitreva M."/>
        </authorList>
    </citation>
    <scope>NUCLEOTIDE SEQUENCE [LARGE SCALE GENOMIC DNA]</scope>
    <source>
        <strain evidence="2 3">OD-Hann</strain>
    </source>
</reference>